<evidence type="ECO:0000313" key="1">
    <source>
        <dbReference type="EMBL" id="MBB5226752.1"/>
    </source>
</evidence>
<reference evidence="1 2" key="1">
    <citation type="submission" date="2020-08" db="EMBL/GenBank/DDBJ databases">
        <title>Genomic Encyclopedia of Type Strains, Phase IV (KMG-IV): sequencing the most valuable type-strain genomes for metagenomic binning, comparative biology and taxonomic classification.</title>
        <authorList>
            <person name="Goeker M."/>
        </authorList>
    </citation>
    <scope>NUCLEOTIDE SEQUENCE [LARGE SCALE GENOMIC DNA]</scope>
    <source>
        <strain evidence="1 2">DSM 103462</strain>
    </source>
</reference>
<evidence type="ECO:0000313" key="2">
    <source>
        <dbReference type="Proteomes" id="UP000518887"/>
    </source>
</evidence>
<gene>
    <name evidence="1" type="ORF">HNP76_002133</name>
</gene>
<dbReference type="SUPFAM" id="SSF48371">
    <property type="entry name" value="ARM repeat"/>
    <property type="match status" value="1"/>
</dbReference>
<dbReference type="InterPro" id="IPR016024">
    <property type="entry name" value="ARM-type_fold"/>
</dbReference>
<sequence>MTNETYKQLSEIYKNKSAWLEQLDFVALCLKNENEKVQAKAIWILGETGLIHGSAVEPYIPTIAAFLESENALLRERAINAIGRIGRNDIELIKPHFENLFLYAADSSEKVRIAFIWACENIATNFPGAFESKMNIFRSLLDDESNRVRIEAPEILRVLGKRKPEYVKPYLSKLQELTEKDTERVVRIHAAGAIKACNQ</sequence>
<dbReference type="Gene3D" id="1.25.10.10">
    <property type="entry name" value="Leucine-rich Repeat Variant"/>
    <property type="match status" value="1"/>
</dbReference>
<dbReference type="EMBL" id="JACHFQ010000006">
    <property type="protein sequence ID" value="MBB5226752.1"/>
    <property type="molecule type" value="Genomic_DNA"/>
</dbReference>
<protein>
    <submittedName>
        <fullName evidence="1">Vesicle coat complex subunit</fullName>
    </submittedName>
</protein>
<comment type="caution">
    <text evidence="1">The sequence shown here is derived from an EMBL/GenBank/DDBJ whole genome shotgun (WGS) entry which is preliminary data.</text>
</comment>
<name>A0A7W8GAF8_9SPIR</name>
<accession>A0A7W8GAF8</accession>
<dbReference type="Proteomes" id="UP000518887">
    <property type="component" value="Unassembled WGS sequence"/>
</dbReference>
<keyword evidence="2" id="KW-1185">Reference proteome</keyword>
<dbReference type="AlphaFoldDB" id="A0A7W8GAF8"/>
<dbReference type="InterPro" id="IPR011989">
    <property type="entry name" value="ARM-like"/>
</dbReference>
<dbReference type="RefSeq" id="WP_184660294.1">
    <property type="nucleotide sequence ID" value="NZ_CP031518.1"/>
</dbReference>
<organism evidence="1 2">
    <name type="scientific">Treponema ruminis</name>
    <dbReference type="NCBI Taxonomy" id="744515"/>
    <lineage>
        <taxon>Bacteria</taxon>
        <taxon>Pseudomonadati</taxon>
        <taxon>Spirochaetota</taxon>
        <taxon>Spirochaetia</taxon>
        <taxon>Spirochaetales</taxon>
        <taxon>Treponemataceae</taxon>
        <taxon>Treponema</taxon>
    </lineage>
</organism>
<proteinExistence type="predicted"/>
<dbReference type="Pfam" id="PF20168">
    <property type="entry name" value="PDS5"/>
    <property type="match status" value="1"/>
</dbReference>